<dbReference type="GO" id="GO:0005506">
    <property type="term" value="F:iron ion binding"/>
    <property type="evidence" value="ECO:0007669"/>
    <property type="project" value="InterPro"/>
</dbReference>
<keyword evidence="7 9" id="KW-0503">Monooxygenase</keyword>
<dbReference type="SUPFAM" id="SSF48264">
    <property type="entry name" value="Cytochrome P450"/>
    <property type="match status" value="1"/>
</dbReference>
<evidence type="ECO:0000256" key="4">
    <source>
        <dbReference type="ARBA" id="ARBA00022723"/>
    </source>
</evidence>
<dbReference type="Proteomes" id="UP000663854">
    <property type="component" value="Unassembled WGS sequence"/>
</dbReference>
<keyword evidence="6 8" id="KW-0408">Iron</keyword>
<dbReference type="FunFam" id="1.10.630.10:FF:000182">
    <property type="entry name" value="Cytochrome P450 3A4"/>
    <property type="match status" value="1"/>
</dbReference>
<sequence>MGLPGPTPRWFFGNFIELFTHSRHSAACLADWTKEYGKIYGYFIGHTPIICVSDPDLLQEIFISKFSHFHSRRPLPLQQHDLRHLLASTDDEWRRQRSIIQPTFSPHKLKEVRTIIDQCITGLIEKLDQQKPNVEFDISYLLKRTSMNIILNGAFGINPNIHEKLSETFFQRCLQVFELNIFQTTLTICSMLLPELNFLWIACFKYTNIFRLWLCDHIPFMNRFINTDPHTWLLYHVESIIKQRCLHGIQRIDLLQSMIDVTDVFHNMSSSSKLSKYHLNLDELLNNIYLFMIGGFETTATALSYLAFILATHQNEQARLQDEIDHVYDDYEQLIKLDYLDWFIRETLRLYPIAPFIVNRQCNKKCRIGQFKIEEGTNFAVDMFSIHYDENLYGPVSPLKFYPERFQEKRHPLAWLPFGVGPRNCVGMRFAMLEIKLALVRILRRYTILSGERTLSQFAEHERFVIAPKNGIWIRLQRRSSQIR</sequence>
<dbReference type="AlphaFoldDB" id="A0A813RZ29"/>
<dbReference type="GO" id="GO:0016705">
    <property type="term" value="F:oxidoreductase activity, acting on paired donors, with incorporation or reduction of molecular oxygen"/>
    <property type="evidence" value="ECO:0007669"/>
    <property type="project" value="InterPro"/>
</dbReference>
<dbReference type="GO" id="GO:0020037">
    <property type="term" value="F:heme binding"/>
    <property type="evidence" value="ECO:0007669"/>
    <property type="project" value="InterPro"/>
</dbReference>
<proteinExistence type="inferred from homology"/>
<dbReference type="InterPro" id="IPR017972">
    <property type="entry name" value="Cyt_P450_CS"/>
</dbReference>
<feature type="binding site" description="axial binding residue" evidence="8">
    <location>
        <position position="425"/>
    </location>
    <ligand>
        <name>heme</name>
        <dbReference type="ChEBI" id="CHEBI:30413"/>
    </ligand>
    <ligandPart>
        <name>Fe</name>
        <dbReference type="ChEBI" id="CHEBI:18248"/>
    </ligandPart>
</feature>
<reference evidence="12" key="1">
    <citation type="submission" date="2021-02" db="EMBL/GenBank/DDBJ databases">
        <authorList>
            <person name="Nowell W R."/>
        </authorList>
    </citation>
    <scope>NUCLEOTIDE SEQUENCE</scope>
</reference>
<comment type="similarity">
    <text evidence="2 9">Belongs to the cytochrome P450 family.</text>
</comment>
<keyword evidence="10" id="KW-0812">Transmembrane</keyword>
<comment type="cofactor">
    <cofactor evidence="1 8">
        <name>heme</name>
        <dbReference type="ChEBI" id="CHEBI:30413"/>
    </cofactor>
</comment>
<dbReference type="EMBL" id="CAJNOH010000034">
    <property type="protein sequence ID" value="CAF0788175.1"/>
    <property type="molecule type" value="Genomic_DNA"/>
</dbReference>
<keyword evidence="5 9" id="KW-0560">Oxidoreductase</keyword>
<dbReference type="Proteomes" id="UP000663870">
    <property type="component" value="Unassembled WGS sequence"/>
</dbReference>
<evidence type="ECO:0000313" key="12">
    <source>
        <dbReference type="EMBL" id="CAF0788175.1"/>
    </source>
</evidence>
<dbReference type="InterPro" id="IPR036396">
    <property type="entry name" value="Cyt_P450_sf"/>
</dbReference>
<evidence type="ECO:0000256" key="2">
    <source>
        <dbReference type="ARBA" id="ARBA00010617"/>
    </source>
</evidence>
<evidence type="ECO:0000256" key="5">
    <source>
        <dbReference type="ARBA" id="ARBA00023002"/>
    </source>
</evidence>
<keyword evidence="14" id="KW-1185">Reference proteome</keyword>
<dbReference type="PROSITE" id="PS00086">
    <property type="entry name" value="CYTOCHROME_P450"/>
    <property type="match status" value="1"/>
</dbReference>
<organism evidence="12 13">
    <name type="scientific">Rotaria sordida</name>
    <dbReference type="NCBI Taxonomy" id="392033"/>
    <lineage>
        <taxon>Eukaryota</taxon>
        <taxon>Metazoa</taxon>
        <taxon>Spiralia</taxon>
        <taxon>Gnathifera</taxon>
        <taxon>Rotifera</taxon>
        <taxon>Eurotatoria</taxon>
        <taxon>Bdelloidea</taxon>
        <taxon>Philodinida</taxon>
        <taxon>Philodinidae</taxon>
        <taxon>Rotaria</taxon>
    </lineage>
</organism>
<name>A0A813RZ29_9BILA</name>
<evidence type="ECO:0000256" key="9">
    <source>
        <dbReference type="RuleBase" id="RU000461"/>
    </source>
</evidence>
<keyword evidence="4 8" id="KW-0479">Metal-binding</keyword>
<evidence type="ECO:0000256" key="3">
    <source>
        <dbReference type="ARBA" id="ARBA00022617"/>
    </source>
</evidence>
<dbReference type="EMBL" id="CAJNOL010000017">
    <property type="protein sequence ID" value="CAF0748068.1"/>
    <property type="molecule type" value="Genomic_DNA"/>
</dbReference>
<dbReference type="PANTHER" id="PTHR24292">
    <property type="entry name" value="CYTOCHROME P450"/>
    <property type="match status" value="1"/>
</dbReference>
<dbReference type="PRINTS" id="PR00463">
    <property type="entry name" value="EP450I"/>
</dbReference>
<comment type="caution">
    <text evidence="12">The sequence shown here is derived from an EMBL/GenBank/DDBJ whole genome shotgun (WGS) entry which is preliminary data.</text>
</comment>
<feature type="transmembrane region" description="Helical" evidence="10">
    <location>
        <begin position="288"/>
        <end position="311"/>
    </location>
</feature>
<dbReference type="Gene3D" id="1.10.630.10">
    <property type="entry name" value="Cytochrome P450"/>
    <property type="match status" value="1"/>
</dbReference>
<dbReference type="InterPro" id="IPR050476">
    <property type="entry name" value="Insect_CytP450_Detox"/>
</dbReference>
<evidence type="ECO:0000256" key="1">
    <source>
        <dbReference type="ARBA" id="ARBA00001971"/>
    </source>
</evidence>
<dbReference type="PRINTS" id="PR00385">
    <property type="entry name" value="P450"/>
</dbReference>
<dbReference type="PANTHER" id="PTHR24292:SF54">
    <property type="entry name" value="CYP9F3-RELATED"/>
    <property type="match status" value="1"/>
</dbReference>
<keyword evidence="3 8" id="KW-0349">Heme</keyword>
<accession>A0A813RZ29</accession>
<evidence type="ECO:0000313" key="13">
    <source>
        <dbReference type="Proteomes" id="UP000663854"/>
    </source>
</evidence>
<evidence type="ECO:0000313" key="14">
    <source>
        <dbReference type="Proteomes" id="UP000663870"/>
    </source>
</evidence>
<dbReference type="InterPro" id="IPR002401">
    <property type="entry name" value="Cyt_P450_E_grp-I"/>
</dbReference>
<evidence type="ECO:0000256" key="7">
    <source>
        <dbReference type="ARBA" id="ARBA00023033"/>
    </source>
</evidence>
<protein>
    <recommendedName>
        <fullName evidence="15">Cytochrome P450</fullName>
    </recommendedName>
</protein>
<evidence type="ECO:0000256" key="10">
    <source>
        <dbReference type="SAM" id="Phobius"/>
    </source>
</evidence>
<gene>
    <name evidence="11" type="ORF">JXQ802_LOCUS1517</name>
    <name evidence="12" type="ORF">PYM288_LOCUS3985</name>
</gene>
<dbReference type="Pfam" id="PF00067">
    <property type="entry name" value="p450"/>
    <property type="match status" value="1"/>
</dbReference>
<evidence type="ECO:0008006" key="15">
    <source>
        <dbReference type="Google" id="ProtNLM"/>
    </source>
</evidence>
<dbReference type="GO" id="GO:0004497">
    <property type="term" value="F:monooxygenase activity"/>
    <property type="evidence" value="ECO:0007669"/>
    <property type="project" value="UniProtKB-KW"/>
</dbReference>
<keyword evidence="10" id="KW-1133">Transmembrane helix</keyword>
<dbReference type="InterPro" id="IPR001128">
    <property type="entry name" value="Cyt_P450"/>
</dbReference>
<keyword evidence="10" id="KW-0472">Membrane</keyword>
<evidence type="ECO:0000256" key="6">
    <source>
        <dbReference type="ARBA" id="ARBA00023004"/>
    </source>
</evidence>
<evidence type="ECO:0000313" key="11">
    <source>
        <dbReference type="EMBL" id="CAF0748068.1"/>
    </source>
</evidence>
<evidence type="ECO:0000256" key="8">
    <source>
        <dbReference type="PIRSR" id="PIRSR602401-1"/>
    </source>
</evidence>